<evidence type="ECO:0000256" key="5">
    <source>
        <dbReference type="ARBA" id="ARBA00023002"/>
    </source>
</evidence>
<protein>
    <recommendedName>
        <fullName evidence="3 6">Superoxide dismutase</fullName>
        <ecNumber evidence="3 6">1.15.1.1</ecNumber>
    </recommendedName>
</protein>
<dbReference type="InterPro" id="IPR036324">
    <property type="entry name" value="Mn/Fe_SOD_N_sf"/>
</dbReference>
<evidence type="ECO:0000256" key="4">
    <source>
        <dbReference type="ARBA" id="ARBA00022723"/>
    </source>
</evidence>
<comment type="catalytic activity">
    <reaction evidence="6">
        <text>2 superoxide + 2 H(+) = H2O2 + O2</text>
        <dbReference type="Rhea" id="RHEA:20696"/>
        <dbReference type="ChEBI" id="CHEBI:15378"/>
        <dbReference type="ChEBI" id="CHEBI:15379"/>
        <dbReference type="ChEBI" id="CHEBI:16240"/>
        <dbReference type="ChEBI" id="CHEBI:18421"/>
        <dbReference type="EC" id="1.15.1.1"/>
    </reaction>
</comment>
<dbReference type="PANTHER" id="PTHR43595">
    <property type="entry name" value="37S RIBOSOMAL PROTEIN S26, MITOCHONDRIAL"/>
    <property type="match status" value="1"/>
</dbReference>
<evidence type="ECO:0000256" key="1">
    <source>
        <dbReference type="ARBA" id="ARBA00001936"/>
    </source>
</evidence>
<keyword evidence="4 6" id="KW-0479">Metal-binding</keyword>
<evidence type="ECO:0000256" key="2">
    <source>
        <dbReference type="ARBA" id="ARBA00008714"/>
    </source>
</evidence>
<dbReference type="SUPFAM" id="SSF54719">
    <property type="entry name" value="Fe,Mn superoxide dismutase (SOD), C-terminal domain"/>
    <property type="match status" value="1"/>
</dbReference>
<evidence type="ECO:0000256" key="3">
    <source>
        <dbReference type="ARBA" id="ARBA00012682"/>
    </source>
</evidence>
<name>A0ABW1V4E7_9BACL</name>
<dbReference type="Proteomes" id="UP001596233">
    <property type="component" value="Unassembled WGS sequence"/>
</dbReference>
<dbReference type="RefSeq" id="WP_379233691.1">
    <property type="nucleotide sequence ID" value="NZ_JBHSTE010000003.1"/>
</dbReference>
<dbReference type="InterPro" id="IPR019833">
    <property type="entry name" value="Mn/Fe_SOD_BS"/>
</dbReference>
<feature type="domain" description="Manganese/iron superoxide dismutase C-terminal" evidence="8">
    <location>
        <begin position="97"/>
        <end position="197"/>
    </location>
</feature>
<reference evidence="10" key="1">
    <citation type="journal article" date="2019" name="Int. J. Syst. Evol. Microbiol.">
        <title>The Global Catalogue of Microorganisms (GCM) 10K type strain sequencing project: providing services to taxonomists for standard genome sequencing and annotation.</title>
        <authorList>
            <consortium name="The Broad Institute Genomics Platform"/>
            <consortium name="The Broad Institute Genome Sequencing Center for Infectious Disease"/>
            <person name="Wu L."/>
            <person name="Ma J."/>
        </authorList>
    </citation>
    <scope>NUCLEOTIDE SEQUENCE [LARGE SCALE GENOMIC DNA]</scope>
    <source>
        <strain evidence="10">PCU 280</strain>
    </source>
</reference>
<keyword evidence="5 6" id="KW-0560">Oxidoreductase</keyword>
<comment type="function">
    <text evidence="6">Destroys radicals which are normally produced within the cells and which are toxic to biological systems.</text>
</comment>
<dbReference type="Pfam" id="PF00081">
    <property type="entry name" value="Sod_Fe_N"/>
    <property type="match status" value="1"/>
</dbReference>
<dbReference type="InterPro" id="IPR019832">
    <property type="entry name" value="Mn/Fe_SOD_C"/>
</dbReference>
<evidence type="ECO:0000313" key="10">
    <source>
        <dbReference type="Proteomes" id="UP001596233"/>
    </source>
</evidence>
<sequence length="202" mass="22183">MAHQLPALPYAHNALEPHIDALTMEIHHGRHHNTYVTNLNAALESAPELQSKSVEELIANLDSVPEAIRTAVRNNGGGHANHSLFWETIGPNGGGAPTGKLAAAIDSKFGSFDNFKAEFAKAATTRFGSGWAFLAVNNGEIEVYSLPNQDSPIMEGKTPVLGLDVWEHAYYLNYQNKRPDYIAAFWNVVNWDEVGKRYEAAL</sequence>
<accession>A0ABW1V4E7</accession>
<feature type="domain" description="Manganese/iron superoxide dismutase N-terminal" evidence="7">
    <location>
        <begin position="3"/>
        <end position="88"/>
    </location>
</feature>
<dbReference type="PANTHER" id="PTHR43595:SF2">
    <property type="entry name" value="SMALL RIBOSOMAL SUBUNIT PROTEIN MS42"/>
    <property type="match status" value="1"/>
</dbReference>
<dbReference type="PROSITE" id="PS00088">
    <property type="entry name" value="SOD_MN"/>
    <property type="match status" value="1"/>
</dbReference>
<dbReference type="Gene3D" id="3.55.40.20">
    <property type="entry name" value="Iron/manganese superoxide dismutase, C-terminal domain"/>
    <property type="match status" value="1"/>
</dbReference>
<dbReference type="GO" id="GO:0004784">
    <property type="term" value="F:superoxide dismutase activity"/>
    <property type="evidence" value="ECO:0007669"/>
    <property type="project" value="UniProtKB-EC"/>
</dbReference>
<dbReference type="InterPro" id="IPR001189">
    <property type="entry name" value="Mn/Fe_SOD"/>
</dbReference>
<dbReference type="EC" id="1.15.1.1" evidence="3 6"/>
<dbReference type="Gene3D" id="1.10.287.990">
    <property type="entry name" value="Fe,Mn superoxide dismutase (SOD) domain"/>
    <property type="match status" value="1"/>
</dbReference>
<gene>
    <name evidence="9" type="ORF">ACFP56_09410</name>
</gene>
<dbReference type="PRINTS" id="PR01703">
    <property type="entry name" value="MNSODISMTASE"/>
</dbReference>
<dbReference type="EMBL" id="JBHSTE010000003">
    <property type="protein sequence ID" value="MFC6332838.1"/>
    <property type="molecule type" value="Genomic_DNA"/>
</dbReference>
<comment type="cofactor">
    <cofactor evidence="1">
        <name>Mn(2+)</name>
        <dbReference type="ChEBI" id="CHEBI:29035"/>
    </cofactor>
</comment>
<dbReference type="PIRSF" id="PIRSF000349">
    <property type="entry name" value="SODismutase"/>
    <property type="match status" value="1"/>
</dbReference>
<dbReference type="InterPro" id="IPR019831">
    <property type="entry name" value="Mn/Fe_SOD_N"/>
</dbReference>
<proteinExistence type="inferred from homology"/>
<evidence type="ECO:0000256" key="6">
    <source>
        <dbReference type="RuleBase" id="RU000414"/>
    </source>
</evidence>
<evidence type="ECO:0000259" key="8">
    <source>
        <dbReference type="Pfam" id="PF02777"/>
    </source>
</evidence>
<comment type="similarity">
    <text evidence="2 6">Belongs to the iron/manganese superoxide dismutase family.</text>
</comment>
<evidence type="ECO:0000313" key="9">
    <source>
        <dbReference type="EMBL" id="MFC6332838.1"/>
    </source>
</evidence>
<dbReference type="InterPro" id="IPR036314">
    <property type="entry name" value="SOD_C_sf"/>
</dbReference>
<evidence type="ECO:0000259" key="7">
    <source>
        <dbReference type="Pfam" id="PF00081"/>
    </source>
</evidence>
<organism evidence="9 10">
    <name type="scientific">Paenibacillus septentrionalis</name>
    <dbReference type="NCBI Taxonomy" id="429342"/>
    <lineage>
        <taxon>Bacteria</taxon>
        <taxon>Bacillati</taxon>
        <taxon>Bacillota</taxon>
        <taxon>Bacilli</taxon>
        <taxon>Bacillales</taxon>
        <taxon>Paenibacillaceae</taxon>
        <taxon>Paenibacillus</taxon>
    </lineage>
</organism>
<comment type="caution">
    <text evidence="9">The sequence shown here is derived from an EMBL/GenBank/DDBJ whole genome shotgun (WGS) entry which is preliminary data.</text>
</comment>
<keyword evidence="10" id="KW-1185">Reference proteome</keyword>
<dbReference type="Pfam" id="PF02777">
    <property type="entry name" value="Sod_Fe_C"/>
    <property type="match status" value="1"/>
</dbReference>
<dbReference type="SUPFAM" id="SSF46609">
    <property type="entry name" value="Fe,Mn superoxide dismutase (SOD), N-terminal domain"/>
    <property type="match status" value="1"/>
</dbReference>